<name>A0AAN0K5A7_AMPQE</name>
<evidence type="ECO:0000256" key="1">
    <source>
        <dbReference type="ARBA" id="ARBA00004821"/>
    </source>
</evidence>
<protein>
    <recommendedName>
        <fullName evidence="3">lipoyl(octanoyl) transferase</fullName>
        <ecNumber evidence="3">2.3.1.181</ecNumber>
    </recommendedName>
    <alternativeName>
        <fullName evidence="6">Lipoate-protein ligase B</fullName>
    </alternativeName>
    <alternativeName>
        <fullName evidence="7">Lipoyl/octanoyl transferase</fullName>
    </alternativeName>
</protein>
<dbReference type="SUPFAM" id="SSF55681">
    <property type="entry name" value="Class II aaRS and biotin synthetases"/>
    <property type="match status" value="1"/>
</dbReference>
<comment type="pathway">
    <text evidence="1">Protein modification; protein lipoylation via endogenous pathway; protein N(6)-(lipoyl)lysine from octanoyl-[acyl-carrier-protein]: step 1/2.</text>
</comment>
<feature type="binding site" evidence="9">
    <location>
        <begin position="43"/>
        <end position="50"/>
    </location>
    <ligand>
        <name>substrate</name>
    </ligand>
</feature>
<evidence type="ECO:0000256" key="5">
    <source>
        <dbReference type="ARBA" id="ARBA00023315"/>
    </source>
</evidence>
<evidence type="ECO:0000256" key="8">
    <source>
        <dbReference type="PIRSR" id="PIRSR016262-1"/>
    </source>
</evidence>
<dbReference type="EC" id="2.3.1.181" evidence="3"/>
<evidence type="ECO:0000313" key="13">
    <source>
        <dbReference type="Proteomes" id="UP000007879"/>
    </source>
</evidence>
<feature type="domain" description="BPL/LPL catalytic" evidence="11">
    <location>
        <begin position="1"/>
        <end position="179"/>
    </location>
</feature>
<evidence type="ECO:0000256" key="10">
    <source>
        <dbReference type="PIRSR" id="PIRSR016262-3"/>
    </source>
</evidence>
<dbReference type="PANTHER" id="PTHR10993">
    <property type="entry name" value="OCTANOYLTRANSFERASE"/>
    <property type="match status" value="1"/>
</dbReference>
<dbReference type="InterPro" id="IPR045864">
    <property type="entry name" value="aa-tRNA-synth_II/BPL/LPL"/>
</dbReference>
<evidence type="ECO:0000256" key="3">
    <source>
        <dbReference type="ARBA" id="ARBA00012334"/>
    </source>
</evidence>
<organism evidence="12 13">
    <name type="scientific">Amphimedon queenslandica</name>
    <name type="common">Sponge</name>
    <dbReference type="NCBI Taxonomy" id="400682"/>
    <lineage>
        <taxon>Eukaryota</taxon>
        <taxon>Metazoa</taxon>
        <taxon>Porifera</taxon>
        <taxon>Demospongiae</taxon>
        <taxon>Heteroscleromorpha</taxon>
        <taxon>Haplosclerida</taxon>
        <taxon>Niphatidae</taxon>
        <taxon>Amphimedon</taxon>
    </lineage>
</organism>
<dbReference type="GO" id="GO:0033819">
    <property type="term" value="F:lipoyl(octanoyl) transferase activity"/>
    <property type="evidence" value="ECO:0007669"/>
    <property type="project" value="UniProtKB-EC"/>
</dbReference>
<sequence length="180" mass="19904">MIGELLICQHDPPVYTLGLREKLSIENENKLRDLGADVVKIRRGGLITVHSVGQLVCYPVINLHKINVGVRNYVKGLEASVVRTCTEFGLNAITNEHVGVWVGGAKVCAIGIQVSRSVSFHGLALNVCNELSWYEHIVPCGLKDKEVTTMEKILNRNIVVQDVSPVLIKHLTNQFNLSLK</sequence>
<evidence type="ECO:0000313" key="12">
    <source>
        <dbReference type="EnsemblMetazoa" id="XP_019864435.1"/>
    </source>
</evidence>
<evidence type="ECO:0000256" key="6">
    <source>
        <dbReference type="ARBA" id="ARBA00030797"/>
    </source>
</evidence>
<dbReference type="InterPro" id="IPR000544">
    <property type="entry name" value="Octanoyltransferase"/>
</dbReference>
<feature type="binding site" evidence="9">
    <location>
        <begin position="122"/>
        <end position="124"/>
    </location>
    <ligand>
        <name>substrate</name>
    </ligand>
</feature>
<dbReference type="AlphaFoldDB" id="A0AAN0K5A7"/>
<dbReference type="Proteomes" id="UP000007879">
    <property type="component" value="Unassembled WGS sequence"/>
</dbReference>
<gene>
    <name evidence="12" type="primary">100632570</name>
</gene>
<proteinExistence type="inferred from homology"/>
<evidence type="ECO:0000256" key="9">
    <source>
        <dbReference type="PIRSR" id="PIRSR016262-2"/>
    </source>
</evidence>
<evidence type="ECO:0000256" key="2">
    <source>
        <dbReference type="ARBA" id="ARBA00007907"/>
    </source>
</evidence>
<dbReference type="EnsemblMetazoa" id="XM_020008876.1">
    <property type="protein sequence ID" value="XP_019864435.1"/>
    <property type="gene ID" value="LOC100632570"/>
</dbReference>
<dbReference type="PANTHER" id="PTHR10993:SF7">
    <property type="entry name" value="LIPOYLTRANSFERASE 2, MITOCHONDRIAL-RELATED"/>
    <property type="match status" value="1"/>
</dbReference>
<reference evidence="13" key="1">
    <citation type="journal article" date="2010" name="Nature">
        <title>The Amphimedon queenslandica genome and the evolution of animal complexity.</title>
        <authorList>
            <person name="Srivastava M."/>
            <person name="Simakov O."/>
            <person name="Chapman J."/>
            <person name="Fahey B."/>
            <person name="Gauthier M.E."/>
            <person name="Mitros T."/>
            <person name="Richards G.S."/>
            <person name="Conaco C."/>
            <person name="Dacre M."/>
            <person name="Hellsten U."/>
            <person name="Larroux C."/>
            <person name="Putnam N.H."/>
            <person name="Stanke M."/>
            <person name="Adamska M."/>
            <person name="Darling A."/>
            <person name="Degnan S.M."/>
            <person name="Oakley T.H."/>
            <person name="Plachetzki D.C."/>
            <person name="Zhai Y."/>
            <person name="Adamski M."/>
            <person name="Calcino A."/>
            <person name="Cummins S.F."/>
            <person name="Goodstein D.M."/>
            <person name="Harris C."/>
            <person name="Jackson D.J."/>
            <person name="Leys S.P."/>
            <person name="Shu S."/>
            <person name="Woodcroft B.J."/>
            <person name="Vervoort M."/>
            <person name="Kosik K.S."/>
            <person name="Manning G."/>
            <person name="Degnan B.M."/>
            <person name="Rokhsar D.S."/>
        </authorList>
    </citation>
    <scope>NUCLEOTIDE SEQUENCE [LARGE SCALE GENOMIC DNA]</scope>
</reference>
<feature type="active site" description="Acyl-thioester intermediate" evidence="8">
    <location>
        <position position="140"/>
    </location>
</feature>
<dbReference type="Pfam" id="PF21948">
    <property type="entry name" value="LplA-B_cat"/>
    <property type="match status" value="1"/>
</dbReference>
<feature type="binding site" evidence="9">
    <location>
        <begin position="109"/>
        <end position="111"/>
    </location>
    <ligand>
        <name>substrate</name>
    </ligand>
</feature>
<dbReference type="GO" id="GO:0009249">
    <property type="term" value="P:protein lipoylation"/>
    <property type="evidence" value="ECO:0007669"/>
    <property type="project" value="InterPro"/>
</dbReference>
<dbReference type="PIRSF" id="PIRSF016262">
    <property type="entry name" value="LPLase"/>
    <property type="match status" value="1"/>
</dbReference>
<keyword evidence="4" id="KW-0808">Transferase</keyword>
<reference evidence="12" key="2">
    <citation type="submission" date="2024-06" db="UniProtKB">
        <authorList>
            <consortium name="EnsemblMetazoa"/>
        </authorList>
    </citation>
    <scope>IDENTIFICATION</scope>
</reference>
<feature type="site" description="Lowers pKa of active site Cys" evidence="10">
    <location>
        <position position="106"/>
    </location>
</feature>
<dbReference type="InterPro" id="IPR004143">
    <property type="entry name" value="BPL_LPL_catalytic"/>
</dbReference>
<keyword evidence="13" id="KW-1185">Reference proteome</keyword>
<dbReference type="PROSITE" id="PS51733">
    <property type="entry name" value="BPL_LPL_CATALYTIC"/>
    <property type="match status" value="1"/>
</dbReference>
<dbReference type="Gene3D" id="3.30.930.10">
    <property type="entry name" value="Bira Bifunctional Protein, Domain 2"/>
    <property type="match status" value="1"/>
</dbReference>
<keyword evidence="5" id="KW-0012">Acyltransferase</keyword>
<dbReference type="CDD" id="cd16444">
    <property type="entry name" value="LipB"/>
    <property type="match status" value="1"/>
</dbReference>
<dbReference type="NCBIfam" id="TIGR00214">
    <property type="entry name" value="lipB"/>
    <property type="match status" value="1"/>
</dbReference>
<evidence type="ECO:0000259" key="11">
    <source>
        <dbReference type="PROSITE" id="PS51733"/>
    </source>
</evidence>
<evidence type="ECO:0000256" key="4">
    <source>
        <dbReference type="ARBA" id="ARBA00022679"/>
    </source>
</evidence>
<evidence type="ECO:0000256" key="7">
    <source>
        <dbReference type="ARBA" id="ARBA00033331"/>
    </source>
</evidence>
<comment type="similarity">
    <text evidence="2">Belongs to the LipB family.</text>
</comment>
<accession>A0AAN0K5A7</accession>